<keyword evidence="11" id="KW-1185">Reference proteome</keyword>
<dbReference type="RefSeq" id="WP_251874492.1">
    <property type="nucleotide sequence ID" value="NZ_CP098755.1"/>
</dbReference>
<dbReference type="InterPro" id="IPR051406">
    <property type="entry name" value="PLD_domain"/>
</dbReference>
<proteinExistence type="inferred from homology"/>
<feature type="region of interest" description="Disordered" evidence="7">
    <location>
        <begin position="197"/>
        <end position="216"/>
    </location>
</feature>
<evidence type="ECO:0000256" key="8">
    <source>
        <dbReference type="SAM" id="Phobius"/>
    </source>
</evidence>
<dbReference type="PANTHER" id="PTHR43856:SF1">
    <property type="entry name" value="MITOCHONDRIAL CARDIOLIPIN HYDROLASE"/>
    <property type="match status" value="1"/>
</dbReference>
<feature type="transmembrane region" description="Helical" evidence="8">
    <location>
        <begin position="7"/>
        <end position="26"/>
    </location>
</feature>
<reference evidence="10" key="1">
    <citation type="submission" date="2022-06" db="EMBL/GenBank/DDBJ databases">
        <title>Genome sequencing of Brevibacillus sp. BB3-R1.</title>
        <authorList>
            <person name="Heo J."/>
            <person name="Lee D."/>
            <person name="Won M."/>
            <person name="Han B.-H."/>
            <person name="Hong S.-B."/>
            <person name="Kwon S.-W."/>
        </authorList>
    </citation>
    <scope>NUCLEOTIDE SEQUENCE</scope>
    <source>
        <strain evidence="10">BB3-R1</strain>
    </source>
</reference>
<keyword evidence="8" id="KW-1133">Transmembrane helix</keyword>
<dbReference type="EC" id="3.1.4.4" evidence="3"/>
<keyword evidence="8" id="KW-0472">Membrane</keyword>
<evidence type="ECO:0000313" key="10">
    <source>
        <dbReference type="EMBL" id="USG67393.1"/>
    </source>
</evidence>
<dbReference type="EMBL" id="CP098755">
    <property type="protein sequence ID" value="USG67393.1"/>
    <property type="molecule type" value="Genomic_DNA"/>
</dbReference>
<dbReference type="SUPFAM" id="SSF56024">
    <property type="entry name" value="Phospholipase D/nuclease"/>
    <property type="match status" value="1"/>
</dbReference>
<evidence type="ECO:0000313" key="11">
    <source>
        <dbReference type="Proteomes" id="UP001056500"/>
    </source>
</evidence>
<dbReference type="PANTHER" id="PTHR43856">
    <property type="entry name" value="CARDIOLIPIN HYDROLASE"/>
    <property type="match status" value="1"/>
</dbReference>
<dbReference type="Gene3D" id="3.30.870.10">
    <property type="entry name" value="Endonuclease Chain A"/>
    <property type="match status" value="1"/>
</dbReference>
<dbReference type="Proteomes" id="UP001056500">
    <property type="component" value="Chromosome"/>
</dbReference>
<evidence type="ECO:0000256" key="5">
    <source>
        <dbReference type="ARBA" id="ARBA00022963"/>
    </source>
</evidence>
<evidence type="ECO:0000259" key="9">
    <source>
        <dbReference type="PROSITE" id="PS50035"/>
    </source>
</evidence>
<dbReference type="SUPFAM" id="SSF57884">
    <property type="entry name" value="Ada DNA repair protein, N-terminal domain (N-Ada 10)"/>
    <property type="match status" value="1"/>
</dbReference>
<feature type="domain" description="PLD phosphodiesterase" evidence="9">
    <location>
        <begin position="121"/>
        <end position="148"/>
    </location>
</feature>
<dbReference type="InterPro" id="IPR025202">
    <property type="entry name" value="PLD-like_dom"/>
</dbReference>
<dbReference type="InterPro" id="IPR035451">
    <property type="entry name" value="Ada-like_dom_sf"/>
</dbReference>
<feature type="compositionally biased region" description="Polar residues" evidence="7">
    <location>
        <begin position="198"/>
        <end position="214"/>
    </location>
</feature>
<evidence type="ECO:0000256" key="4">
    <source>
        <dbReference type="ARBA" id="ARBA00022801"/>
    </source>
</evidence>
<dbReference type="Gene3D" id="3.40.10.10">
    <property type="entry name" value="DNA Methylphosphotriester Repair Domain"/>
    <property type="match status" value="1"/>
</dbReference>
<dbReference type="PROSITE" id="PS51257">
    <property type="entry name" value="PROKAR_LIPOPROTEIN"/>
    <property type="match status" value="1"/>
</dbReference>
<organism evidence="10 11">
    <name type="scientific">Brevibacillus ruminantium</name>
    <dbReference type="NCBI Taxonomy" id="2950604"/>
    <lineage>
        <taxon>Bacteria</taxon>
        <taxon>Bacillati</taxon>
        <taxon>Bacillota</taxon>
        <taxon>Bacilli</taxon>
        <taxon>Bacillales</taxon>
        <taxon>Paenibacillaceae</taxon>
        <taxon>Brevibacillus</taxon>
    </lineage>
</organism>
<keyword evidence="4" id="KW-0378">Hydrolase</keyword>
<comment type="catalytic activity">
    <reaction evidence="1">
        <text>a 1,2-diacyl-sn-glycero-3-phosphocholine + H2O = a 1,2-diacyl-sn-glycero-3-phosphate + choline + H(+)</text>
        <dbReference type="Rhea" id="RHEA:14445"/>
        <dbReference type="ChEBI" id="CHEBI:15354"/>
        <dbReference type="ChEBI" id="CHEBI:15377"/>
        <dbReference type="ChEBI" id="CHEBI:15378"/>
        <dbReference type="ChEBI" id="CHEBI:57643"/>
        <dbReference type="ChEBI" id="CHEBI:58608"/>
        <dbReference type="EC" id="3.1.4.4"/>
    </reaction>
</comment>
<evidence type="ECO:0000256" key="6">
    <source>
        <dbReference type="ARBA" id="ARBA00023098"/>
    </source>
</evidence>
<evidence type="ECO:0000256" key="2">
    <source>
        <dbReference type="ARBA" id="ARBA00008664"/>
    </source>
</evidence>
<gene>
    <name evidence="10" type="ORF">NDK47_09010</name>
</gene>
<dbReference type="Pfam" id="PF13091">
    <property type="entry name" value="PLDc_2"/>
    <property type="match status" value="1"/>
</dbReference>
<evidence type="ECO:0000256" key="3">
    <source>
        <dbReference type="ARBA" id="ARBA00012027"/>
    </source>
</evidence>
<name>A0ABY4WJR9_9BACL</name>
<dbReference type="PROSITE" id="PS50035">
    <property type="entry name" value="PLD"/>
    <property type="match status" value="1"/>
</dbReference>
<sequence>MRNQKNMWQLVTLLLYMIMGMAIMTACTSKTTDSKIEWAFTKADQHPEALLINTINSAQTSLDIAIYSLTHPDIVQAIKDAKARGVAVRVITDKQQSGGQSQTEALKILGSAGIPTKINTHSGLQHLKVTIADKKVATTGSFNYSKAASTVNDEVLVVLYDENVAKAFSEQFERMWKDTKGFEAIEYRIAQPAKVANATASAEQPTGEKNTPAPTDTAACEKPLIKGNVNSKIYHVPGGQAYDKTTANVEMFCTEEEAQAAGYRKSQK</sequence>
<dbReference type="InterPro" id="IPR001736">
    <property type="entry name" value="PLipase_D/transphosphatidylase"/>
</dbReference>
<dbReference type="CDD" id="cd09170">
    <property type="entry name" value="PLDc_Nuc"/>
    <property type="match status" value="1"/>
</dbReference>
<accession>A0ABY4WJR9</accession>
<comment type="similarity">
    <text evidence="2">Belongs to the phospholipase D family.</text>
</comment>
<evidence type="ECO:0000256" key="7">
    <source>
        <dbReference type="SAM" id="MobiDB-lite"/>
    </source>
</evidence>
<keyword evidence="8" id="KW-0812">Transmembrane</keyword>
<protein>
    <recommendedName>
        <fullName evidence="3">phospholipase D</fullName>
        <ecNumber evidence="3">3.1.4.4</ecNumber>
    </recommendedName>
</protein>
<keyword evidence="6" id="KW-0443">Lipid metabolism</keyword>
<keyword evidence="5" id="KW-0442">Lipid degradation</keyword>
<evidence type="ECO:0000256" key="1">
    <source>
        <dbReference type="ARBA" id="ARBA00000798"/>
    </source>
</evidence>